<dbReference type="AlphaFoldDB" id="A0A4R1I924"/>
<dbReference type="InterPro" id="IPR036188">
    <property type="entry name" value="FAD/NAD-bd_sf"/>
</dbReference>
<dbReference type="Gene3D" id="3.50.50.60">
    <property type="entry name" value="FAD/NAD(P)-binding domain"/>
    <property type="match status" value="2"/>
</dbReference>
<comment type="caution">
    <text evidence="8">The sequence shown here is derived from an EMBL/GenBank/DDBJ whole genome shotgun (WGS) entry which is preliminary data.</text>
</comment>
<dbReference type="Pfam" id="PF07992">
    <property type="entry name" value="Pyr_redox_2"/>
    <property type="match status" value="1"/>
</dbReference>
<dbReference type="EC" id="1.18.1.2" evidence="6"/>
<proteinExistence type="inferred from homology"/>
<feature type="domain" description="FAD/NAD(P)-binding" evidence="7">
    <location>
        <begin position="10"/>
        <end position="300"/>
    </location>
</feature>
<organism evidence="8 9">
    <name type="scientific">Pseudonocardia endophytica</name>
    <dbReference type="NCBI Taxonomy" id="401976"/>
    <lineage>
        <taxon>Bacteria</taxon>
        <taxon>Bacillati</taxon>
        <taxon>Actinomycetota</taxon>
        <taxon>Actinomycetes</taxon>
        <taxon>Pseudonocardiales</taxon>
        <taxon>Pseudonocardiaceae</taxon>
        <taxon>Pseudonocardia</taxon>
    </lineage>
</organism>
<feature type="binding site" evidence="6">
    <location>
        <position position="331"/>
    </location>
    <ligand>
        <name>FAD</name>
        <dbReference type="ChEBI" id="CHEBI:57692"/>
    </ligand>
</feature>
<feature type="binding site" evidence="6">
    <location>
        <position position="51"/>
    </location>
    <ligand>
        <name>FAD</name>
        <dbReference type="ChEBI" id="CHEBI:57692"/>
    </ligand>
</feature>
<evidence type="ECO:0000313" key="9">
    <source>
        <dbReference type="Proteomes" id="UP000295560"/>
    </source>
</evidence>
<accession>A0A4R1I924</accession>
<keyword evidence="4 6" id="KW-0560">Oxidoreductase</keyword>
<dbReference type="InterPro" id="IPR050097">
    <property type="entry name" value="Ferredoxin-NADP_redctase_2"/>
</dbReference>
<dbReference type="SUPFAM" id="SSF51905">
    <property type="entry name" value="FAD/NAD(P)-binding domain"/>
    <property type="match status" value="1"/>
</dbReference>
<comment type="caution">
    <text evidence="6">Lacks conserved residue(s) required for the propagation of feature annotation.</text>
</comment>
<dbReference type="RefSeq" id="WP_132424353.1">
    <property type="nucleotide sequence ID" value="NZ_SMFZ01000001.1"/>
</dbReference>
<comment type="catalytic activity">
    <reaction evidence="6">
        <text>2 reduced [2Fe-2S]-[ferredoxin] + NADP(+) + H(+) = 2 oxidized [2Fe-2S]-[ferredoxin] + NADPH</text>
        <dbReference type="Rhea" id="RHEA:20125"/>
        <dbReference type="Rhea" id="RHEA-COMP:10000"/>
        <dbReference type="Rhea" id="RHEA-COMP:10001"/>
        <dbReference type="ChEBI" id="CHEBI:15378"/>
        <dbReference type="ChEBI" id="CHEBI:33737"/>
        <dbReference type="ChEBI" id="CHEBI:33738"/>
        <dbReference type="ChEBI" id="CHEBI:57783"/>
        <dbReference type="ChEBI" id="CHEBI:58349"/>
        <dbReference type="EC" id="1.18.1.2"/>
    </reaction>
</comment>
<dbReference type="OrthoDB" id="9806179at2"/>
<evidence type="ECO:0000256" key="1">
    <source>
        <dbReference type="ARBA" id="ARBA00022630"/>
    </source>
</evidence>
<dbReference type="GO" id="GO:0004791">
    <property type="term" value="F:thioredoxin-disulfide reductase (NADPH) activity"/>
    <property type="evidence" value="ECO:0007669"/>
    <property type="project" value="UniProtKB-EC"/>
</dbReference>
<name>A0A4R1I924_PSEEN</name>
<dbReference type="PRINTS" id="PR00469">
    <property type="entry name" value="PNDRDTASEII"/>
</dbReference>
<evidence type="ECO:0000256" key="4">
    <source>
        <dbReference type="ARBA" id="ARBA00023002"/>
    </source>
</evidence>
<feature type="binding site" evidence="6">
    <location>
        <position position="91"/>
    </location>
    <ligand>
        <name>FAD</name>
        <dbReference type="ChEBI" id="CHEBI:57692"/>
    </ligand>
</feature>
<dbReference type="Proteomes" id="UP000295560">
    <property type="component" value="Unassembled WGS sequence"/>
</dbReference>
<dbReference type="PRINTS" id="PR00368">
    <property type="entry name" value="FADPNR"/>
</dbReference>
<feature type="binding site" evidence="6">
    <location>
        <position position="290"/>
    </location>
    <ligand>
        <name>FAD</name>
        <dbReference type="ChEBI" id="CHEBI:57692"/>
    </ligand>
</feature>
<sequence>MSTHVDIEVDLLIVGAGPAGLYAAYCGGFRGLRVAVIDNLPEPGGQVAALYPEKLIYDVAALPAVRGRDLVENLISQADAFGPTYILGEQATTAAPIVPSSDGGPSRWLVGTDHGRRVNCGAIVVTGGIGRFTPRPLPAAAAWEGSGLTYHVRHLAEHAGRDVVIVGGGDSAVDWALALQPIAASVTLVHRRAKFRAHESSVGELRQGTCTIITDAQVTDADGDDHLQRVVIAHSSGERTTLAANSLIVALGFTADLGPLESWGIQIVDRRIVVDTAMRTCQPGIYAAGDITDYGGKVRLISVGFGESALAVNNAATYLDPQLSLAPGHSTDSAQQPAAVAASSTA</sequence>
<evidence type="ECO:0000313" key="8">
    <source>
        <dbReference type="EMBL" id="TCK26712.1"/>
    </source>
</evidence>
<evidence type="ECO:0000256" key="5">
    <source>
        <dbReference type="ARBA" id="ARBA00048132"/>
    </source>
</evidence>
<feature type="binding site" evidence="6">
    <location>
        <position position="46"/>
    </location>
    <ligand>
        <name>FAD</name>
        <dbReference type="ChEBI" id="CHEBI:57692"/>
    </ligand>
</feature>
<comment type="catalytic activity">
    <reaction evidence="5">
        <text>[thioredoxin]-dithiol + NADP(+) = [thioredoxin]-disulfide + NADPH + H(+)</text>
        <dbReference type="Rhea" id="RHEA:20345"/>
        <dbReference type="Rhea" id="RHEA-COMP:10698"/>
        <dbReference type="Rhea" id="RHEA-COMP:10700"/>
        <dbReference type="ChEBI" id="CHEBI:15378"/>
        <dbReference type="ChEBI" id="CHEBI:29950"/>
        <dbReference type="ChEBI" id="CHEBI:50058"/>
        <dbReference type="ChEBI" id="CHEBI:57783"/>
        <dbReference type="ChEBI" id="CHEBI:58349"/>
        <dbReference type="EC" id="1.8.1.9"/>
    </reaction>
</comment>
<dbReference type="InterPro" id="IPR023753">
    <property type="entry name" value="FAD/NAD-binding_dom"/>
</dbReference>
<dbReference type="GO" id="GO:0050661">
    <property type="term" value="F:NADP binding"/>
    <property type="evidence" value="ECO:0007669"/>
    <property type="project" value="UniProtKB-UniRule"/>
</dbReference>
<evidence type="ECO:0000256" key="3">
    <source>
        <dbReference type="ARBA" id="ARBA00022857"/>
    </source>
</evidence>
<dbReference type="InterPro" id="IPR022890">
    <property type="entry name" value="Fd--NADP_Rdtase_type_2"/>
</dbReference>
<feature type="binding site" evidence="6">
    <location>
        <position position="132"/>
    </location>
    <ligand>
        <name>FAD</name>
        <dbReference type="ChEBI" id="CHEBI:57692"/>
    </ligand>
</feature>
<keyword evidence="9" id="KW-1185">Reference proteome</keyword>
<keyword evidence="1 6" id="KW-0285">Flavoprotein</keyword>
<evidence type="ECO:0000256" key="6">
    <source>
        <dbReference type="HAMAP-Rule" id="MF_01685"/>
    </source>
</evidence>
<dbReference type="GO" id="GO:0050660">
    <property type="term" value="F:flavin adenine dinucleotide binding"/>
    <property type="evidence" value="ECO:0007669"/>
    <property type="project" value="UniProtKB-UniRule"/>
</dbReference>
<gene>
    <name evidence="8" type="ORF">EV378_2555</name>
</gene>
<comment type="cofactor">
    <cofactor evidence="6">
        <name>FAD</name>
        <dbReference type="ChEBI" id="CHEBI:57692"/>
    </cofactor>
    <text evidence="6">Binds 1 FAD per subunit.</text>
</comment>
<dbReference type="GO" id="GO:0004324">
    <property type="term" value="F:ferredoxin-NADP+ reductase activity"/>
    <property type="evidence" value="ECO:0007669"/>
    <property type="project" value="UniProtKB-UniRule"/>
</dbReference>
<comment type="similarity">
    <text evidence="6">Belongs to the ferredoxin--NADP reductase type 2 family.</text>
</comment>
<protein>
    <recommendedName>
        <fullName evidence="6">Ferredoxin--NADP reductase</fullName>
        <shortName evidence="6">FNR</shortName>
        <shortName evidence="6">Fd-NADP(+) reductase</shortName>
        <ecNumber evidence="6">1.18.1.2</ecNumber>
    </recommendedName>
</protein>
<evidence type="ECO:0000256" key="2">
    <source>
        <dbReference type="ARBA" id="ARBA00022827"/>
    </source>
</evidence>
<keyword evidence="2 6" id="KW-0274">FAD</keyword>
<dbReference type="HAMAP" id="MF_01685">
    <property type="entry name" value="FENR2"/>
    <property type="match status" value="1"/>
</dbReference>
<keyword evidence="3 6" id="KW-0521">NADP</keyword>
<evidence type="ECO:0000259" key="7">
    <source>
        <dbReference type="Pfam" id="PF07992"/>
    </source>
</evidence>
<comment type="subunit">
    <text evidence="6">Homodimer.</text>
</comment>
<dbReference type="EMBL" id="SMFZ01000001">
    <property type="protein sequence ID" value="TCK26712.1"/>
    <property type="molecule type" value="Genomic_DNA"/>
</dbReference>
<reference evidence="8 9" key="1">
    <citation type="submission" date="2019-03" db="EMBL/GenBank/DDBJ databases">
        <title>Sequencing the genomes of 1000 actinobacteria strains.</title>
        <authorList>
            <person name="Klenk H.-P."/>
        </authorList>
    </citation>
    <scope>NUCLEOTIDE SEQUENCE [LARGE SCALE GENOMIC DNA]</scope>
    <source>
        <strain evidence="8 9">DSM 44969</strain>
    </source>
</reference>
<feature type="binding site" evidence="6">
    <location>
        <position position="38"/>
    </location>
    <ligand>
        <name>FAD</name>
        <dbReference type="ChEBI" id="CHEBI:57692"/>
    </ligand>
</feature>
<dbReference type="PANTHER" id="PTHR48105">
    <property type="entry name" value="THIOREDOXIN REDUCTASE 1-RELATED-RELATED"/>
    <property type="match status" value="1"/>
</dbReference>